<dbReference type="InterPro" id="IPR045862">
    <property type="entry name" value="Trf4-like"/>
</dbReference>
<dbReference type="GO" id="GO:0046872">
    <property type="term" value="F:metal ion binding"/>
    <property type="evidence" value="ECO:0007669"/>
    <property type="project" value="UniProtKB-KW"/>
</dbReference>
<dbReference type="EC" id="2.7.7.19" evidence="2"/>
<dbReference type="GO" id="GO:0043634">
    <property type="term" value="P:polyadenylation-dependent ncRNA catabolic process"/>
    <property type="evidence" value="ECO:0007669"/>
    <property type="project" value="TreeGrafter"/>
</dbReference>
<gene>
    <name evidence="8" type="ORF">PILCRDRAFT_8117</name>
</gene>
<keyword evidence="3" id="KW-0479">Metal-binding</keyword>
<dbReference type="Gene3D" id="1.10.1410.10">
    <property type="match status" value="1"/>
</dbReference>
<feature type="domain" description="Poly(A) RNA polymerase mitochondrial-like central palm" evidence="7">
    <location>
        <begin position="73"/>
        <end position="210"/>
    </location>
</feature>
<feature type="domain" description="PAP-associated" evidence="6">
    <location>
        <begin position="273"/>
        <end position="324"/>
    </location>
</feature>
<dbReference type="Pfam" id="PF03828">
    <property type="entry name" value="PAP_assoc"/>
    <property type="match status" value="1"/>
</dbReference>
<dbReference type="STRING" id="765440.A0A0C3FRF4"/>
<feature type="region of interest" description="Disordered" evidence="5">
    <location>
        <begin position="406"/>
        <end position="464"/>
    </location>
</feature>
<dbReference type="SUPFAM" id="SSF81301">
    <property type="entry name" value="Nucleotidyltransferase"/>
    <property type="match status" value="1"/>
</dbReference>
<dbReference type="HOGENOM" id="CLU_043842_0_0_1"/>
<evidence type="ECO:0000256" key="3">
    <source>
        <dbReference type="ARBA" id="ARBA00022723"/>
    </source>
</evidence>
<accession>A0A0C3FRF4</accession>
<dbReference type="GO" id="GO:0005730">
    <property type="term" value="C:nucleolus"/>
    <property type="evidence" value="ECO:0007669"/>
    <property type="project" value="TreeGrafter"/>
</dbReference>
<dbReference type="EMBL" id="KN832995">
    <property type="protein sequence ID" value="KIM82309.1"/>
    <property type="molecule type" value="Genomic_DNA"/>
</dbReference>
<reference evidence="8 9" key="1">
    <citation type="submission" date="2014-04" db="EMBL/GenBank/DDBJ databases">
        <authorList>
            <consortium name="DOE Joint Genome Institute"/>
            <person name="Kuo A."/>
            <person name="Tarkka M."/>
            <person name="Buscot F."/>
            <person name="Kohler A."/>
            <person name="Nagy L.G."/>
            <person name="Floudas D."/>
            <person name="Copeland A."/>
            <person name="Barry K.W."/>
            <person name="Cichocki N."/>
            <person name="Veneault-Fourrey C."/>
            <person name="LaButti K."/>
            <person name="Lindquist E.A."/>
            <person name="Lipzen A."/>
            <person name="Lundell T."/>
            <person name="Morin E."/>
            <person name="Murat C."/>
            <person name="Sun H."/>
            <person name="Tunlid A."/>
            <person name="Henrissat B."/>
            <person name="Grigoriev I.V."/>
            <person name="Hibbett D.S."/>
            <person name="Martin F."/>
            <person name="Nordberg H.P."/>
            <person name="Cantor M.N."/>
            <person name="Hua S.X."/>
        </authorList>
    </citation>
    <scope>NUCLEOTIDE SEQUENCE [LARGE SCALE GENOMIC DNA]</scope>
    <source>
        <strain evidence="8 9">F 1598</strain>
    </source>
</reference>
<organism evidence="8 9">
    <name type="scientific">Piloderma croceum (strain F 1598)</name>
    <dbReference type="NCBI Taxonomy" id="765440"/>
    <lineage>
        <taxon>Eukaryota</taxon>
        <taxon>Fungi</taxon>
        <taxon>Dikarya</taxon>
        <taxon>Basidiomycota</taxon>
        <taxon>Agaricomycotina</taxon>
        <taxon>Agaricomycetes</taxon>
        <taxon>Agaricomycetidae</taxon>
        <taxon>Atheliales</taxon>
        <taxon>Atheliaceae</taxon>
        <taxon>Piloderma</taxon>
    </lineage>
</organism>
<feature type="compositionally biased region" description="Polar residues" evidence="5">
    <location>
        <begin position="412"/>
        <end position="425"/>
    </location>
</feature>
<dbReference type="InterPro" id="IPR043519">
    <property type="entry name" value="NT_sf"/>
</dbReference>
<dbReference type="CDD" id="cd05402">
    <property type="entry name" value="NT_PAP_TUTase"/>
    <property type="match status" value="1"/>
</dbReference>
<comment type="similarity">
    <text evidence="1">Belongs to the DNA polymerase type-B-like family.</text>
</comment>
<evidence type="ECO:0000259" key="7">
    <source>
        <dbReference type="Pfam" id="PF22600"/>
    </source>
</evidence>
<sequence>MASTSHSRSLLERISSDPSDPWAYDHCAAEETFQPRPRRPKRKQEPEIDSEYLYTPWIDAMKVKGDESKNQRLHDEIVAYMAYVQPTSQEETTRRQVYDFIKKTVKGRFHRSEMSLFGSVAHDLCLPDGDLDVVIRLPGVDDQNDKKRVLFQLASALTTSGVTKEAQVKHFARVPVVTFQTVPNLGSLNFDLGINNTDGFAAVETISSYLRKMPALRPLVLVLKSFLKQRKLNSAATSGLSSYAVTCMAISFLQLNPANRPSESIDKALESGSLGTILMDFLHYYGTTFPYDDSYISVNQGKLLPKESADWINDNGRRDRLVIQCLVDPENDVGKSAGKIEQIKVAFREVHETLSNFTYTTTSTNILGSTNIVRITQKTIDQRAHISDIVDSGKLLALPPAPVREEHRLPRSYSNNGHSQKSNQYRPRRDDSYHSERDSLRHGSSGSGSGHGDRYHPANKRRRY</sequence>
<feature type="compositionally biased region" description="Basic and acidic residues" evidence="5">
    <location>
        <begin position="427"/>
        <end position="441"/>
    </location>
</feature>
<dbReference type="PANTHER" id="PTHR23092">
    <property type="entry name" value="POLY(A) RNA POLYMERASE"/>
    <property type="match status" value="1"/>
</dbReference>
<dbReference type="GO" id="GO:0031123">
    <property type="term" value="P:RNA 3'-end processing"/>
    <property type="evidence" value="ECO:0007669"/>
    <property type="project" value="TreeGrafter"/>
</dbReference>
<evidence type="ECO:0000256" key="5">
    <source>
        <dbReference type="SAM" id="MobiDB-lite"/>
    </source>
</evidence>
<evidence type="ECO:0000256" key="4">
    <source>
        <dbReference type="ARBA" id="ARBA00022842"/>
    </source>
</evidence>
<dbReference type="GO" id="GO:0003729">
    <property type="term" value="F:mRNA binding"/>
    <property type="evidence" value="ECO:0007669"/>
    <property type="project" value="TreeGrafter"/>
</dbReference>
<evidence type="ECO:0000313" key="8">
    <source>
        <dbReference type="EMBL" id="KIM82309.1"/>
    </source>
</evidence>
<dbReference type="PANTHER" id="PTHR23092:SF15">
    <property type="entry name" value="INACTIVE NON-CANONICAL POLY(A) RNA POLYMERASE PROTEIN TRF4-2-RELATED"/>
    <property type="match status" value="1"/>
</dbReference>
<evidence type="ECO:0000313" key="9">
    <source>
        <dbReference type="Proteomes" id="UP000054166"/>
    </source>
</evidence>
<dbReference type="Gene3D" id="3.30.460.10">
    <property type="entry name" value="Beta Polymerase, domain 2"/>
    <property type="match status" value="1"/>
</dbReference>
<feature type="region of interest" description="Disordered" evidence="5">
    <location>
        <begin position="1"/>
        <end position="23"/>
    </location>
</feature>
<dbReference type="Pfam" id="PF22600">
    <property type="entry name" value="MTPAP-like_central"/>
    <property type="match status" value="1"/>
</dbReference>
<dbReference type="SUPFAM" id="SSF81631">
    <property type="entry name" value="PAP/OAS1 substrate-binding domain"/>
    <property type="match status" value="1"/>
</dbReference>
<reference evidence="9" key="2">
    <citation type="submission" date="2015-01" db="EMBL/GenBank/DDBJ databases">
        <title>Evolutionary Origins and Diversification of the Mycorrhizal Mutualists.</title>
        <authorList>
            <consortium name="DOE Joint Genome Institute"/>
            <consortium name="Mycorrhizal Genomics Consortium"/>
            <person name="Kohler A."/>
            <person name="Kuo A."/>
            <person name="Nagy L.G."/>
            <person name="Floudas D."/>
            <person name="Copeland A."/>
            <person name="Barry K.W."/>
            <person name="Cichocki N."/>
            <person name="Veneault-Fourrey C."/>
            <person name="LaButti K."/>
            <person name="Lindquist E.A."/>
            <person name="Lipzen A."/>
            <person name="Lundell T."/>
            <person name="Morin E."/>
            <person name="Murat C."/>
            <person name="Riley R."/>
            <person name="Ohm R."/>
            <person name="Sun H."/>
            <person name="Tunlid A."/>
            <person name="Henrissat B."/>
            <person name="Grigoriev I.V."/>
            <person name="Hibbett D.S."/>
            <person name="Martin F."/>
        </authorList>
    </citation>
    <scope>NUCLEOTIDE SEQUENCE [LARGE SCALE GENOMIC DNA]</scope>
    <source>
        <strain evidence="9">F 1598</strain>
    </source>
</reference>
<dbReference type="InParanoid" id="A0A0C3FRF4"/>
<name>A0A0C3FRF4_PILCF</name>
<keyword evidence="4" id="KW-0460">Magnesium</keyword>
<proteinExistence type="inferred from homology"/>
<dbReference type="GO" id="GO:1990817">
    <property type="term" value="F:poly(A) RNA polymerase activity"/>
    <property type="evidence" value="ECO:0007669"/>
    <property type="project" value="UniProtKB-EC"/>
</dbReference>
<evidence type="ECO:0000259" key="6">
    <source>
        <dbReference type="Pfam" id="PF03828"/>
    </source>
</evidence>
<evidence type="ECO:0000256" key="1">
    <source>
        <dbReference type="ARBA" id="ARBA00008593"/>
    </source>
</evidence>
<protein>
    <recommendedName>
        <fullName evidence="2">polynucleotide adenylyltransferase</fullName>
        <ecNumber evidence="2">2.7.7.19</ecNumber>
    </recommendedName>
</protein>
<dbReference type="GO" id="GO:0031499">
    <property type="term" value="C:TRAMP complex"/>
    <property type="evidence" value="ECO:0007669"/>
    <property type="project" value="TreeGrafter"/>
</dbReference>
<dbReference type="Proteomes" id="UP000054166">
    <property type="component" value="Unassembled WGS sequence"/>
</dbReference>
<dbReference type="AlphaFoldDB" id="A0A0C3FRF4"/>
<dbReference type="InterPro" id="IPR054708">
    <property type="entry name" value="MTPAP-like_central"/>
</dbReference>
<dbReference type="FunCoup" id="A0A0C3FRF4">
    <property type="interactions" value="51"/>
</dbReference>
<keyword evidence="9" id="KW-1185">Reference proteome</keyword>
<dbReference type="GO" id="GO:0010605">
    <property type="term" value="P:negative regulation of macromolecule metabolic process"/>
    <property type="evidence" value="ECO:0007669"/>
    <property type="project" value="UniProtKB-ARBA"/>
</dbReference>
<dbReference type="InterPro" id="IPR002058">
    <property type="entry name" value="PAP_assoc"/>
</dbReference>
<evidence type="ECO:0000256" key="2">
    <source>
        <dbReference type="ARBA" id="ARBA00012388"/>
    </source>
</evidence>
<dbReference type="OrthoDB" id="273917at2759"/>